<evidence type="ECO:0000313" key="1">
    <source>
        <dbReference type="EMBL" id="MDO7833673.1"/>
    </source>
</evidence>
<name>A0ABT8ZH66_9SPHN</name>
<dbReference type="Pfam" id="PF13481">
    <property type="entry name" value="AAA_25"/>
    <property type="match status" value="1"/>
</dbReference>
<dbReference type="SUPFAM" id="SSF52540">
    <property type="entry name" value="P-loop containing nucleoside triphosphate hydrolases"/>
    <property type="match status" value="1"/>
</dbReference>
<keyword evidence="2" id="KW-1185">Reference proteome</keyword>
<proteinExistence type="predicted"/>
<dbReference type="Gene3D" id="3.40.50.300">
    <property type="entry name" value="P-loop containing nucleotide triphosphate hydrolases"/>
    <property type="match status" value="1"/>
</dbReference>
<dbReference type="InterPro" id="IPR027417">
    <property type="entry name" value="P-loop_NTPase"/>
</dbReference>
<reference evidence="1" key="1">
    <citation type="submission" date="2023-07" db="EMBL/GenBank/DDBJ databases">
        <title>Bacterial whole genome sequence for Sphingobium sp. HBC34.</title>
        <authorList>
            <person name="Le V."/>
            <person name="Ko S.-R."/>
            <person name="Ahn C.-Y."/>
            <person name="Oh H.-M."/>
        </authorList>
    </citation>
    <scope>NUCLEOTIDE SEQUENCE</scope>
    <source>
        <strain evidence="1">HBC34</strain>
    </source>
</reference>
<sequence>MIMVNSSSNDAPWGRRASVRQPFHLNLFTDVDGLSKAKVRRYAMDNIRFWMGLGFSAIPLKLVGEAPAVDAAEWLVAYSPEAAEVHFSRNSFQRHGIVVPDGVVGFRARSAEHQDALRTFLQSLEAMPMLWPENGPSFYRCRSGDGWNSLVPDGVEAVMAGDIILAPAIKPDRVQASSIDDLELLMLPAPAVEPQPLEGMELVKTPLAGMSVRGQAALFEERAINIRPLLGNVAMMGQGTVWYAPPNSGKTLFMLALLMQAIEGGTVLAGNCYFINADDNEAGIAQKLRLLDDAGAHTLVPGEGGFEPSLFTDQLEAMAESDSCRGVVVMLDTIKKCADLMDKKETSRFASSVRRFTQKGGTFIGLAHTRKNPSATGKLVYGGTTDLTEDCDAVFMLNSPYDSASTGEKIVKFESLKKRGGGVEEAYAFAADAESYDDLLTSVRLVDPADLEGLGVRVEHVNDQGIFDAVIACLQDGPQMKMPLVSAVAARANVSKRAALRIIEQFGDSGDGQGHWSYTVQARGAKVYSLPPAD</sequence>
<comment type="caution">
    <text evidence="1">The sequence shown here is derived from an EMBL/GenBank/DDBJ whole genome shotgun (WGS) entry which is preliminary data.</text>
</comment>
<accession>A0ABT8ZH66</accession>
<gene>
    <name evidence="1" type="ORF">Q4610_01315</name>
</gene>
<organism evidence="1 2">
    <name type="scientific">Sphingobium cyanobacteriorum</name>
    <dbReference type="NCBI Taxonomy" id="3063954"/>
    <lineage>
        <taxon>Bacteria</taxon>
        <taxon>Pseudomonadati</taxon>
        <taxon>Pseudomonadota</taxon>
        <taxon>Alphaproteobacteria</taxon>
        <taxon>Sphingomonadales</taxon>
        <taxon>Sphingomonadaceae</taxon>
        <taxon>Sphingobium</taxon>
    </lineage>
</organism>
<dbReference type="EMBL" id="JAUQOM010000001">
    <property type="protein sequence ID" value="MDO7833673.1"/>
    <property type="molecule type" value="Genomic_DNA"/>
</dbReference>
<evidence type="ECO:0000313" key="2">
    <source>
        <dbReference type="Proteomes" id="UP001176471"/>
    </source>
</evidence>
<dbReference type="RefSeq" id="WP_304534213.1">
    <property type="nucleotide sequence ID" value="NZ_JAUQOM010000001.1"/>
</dbReference>
<protein>
    <submittedName>
        <fullName evidence="1">AAA family ATPase</fullName>
    </submittedName>
</protein>
<dbReference type="Proteomes" id="UP001176471">
    <property type="component" value="Unassembled WGS sequence"/>
</dbReference>